<dbReference type="EMBL" id="CACRXK020003657">
    <property type="protein sequence ID" value="CAB3999724.1"/>
    <property type="molecule type" value="Genomic_DNA"/>
</dbReference>
<dbReference type="PANTHER" id="PTHR38337:SF1">
    <property type="entry name" value="GUSTATORY RECEPTOR"/>
    <property type="match status" value="1"/>
</dbReference>
<evidence type="ECO:0000313" key="1">
    <source>
        <dbReference type="EMBL" id="CAB3999724.1"/>
    </source>
</evidence>
<gene>
    <name evidence="1" type="ORF">PACLA_8A033087</name>
</gene>
<comment type="caution">
    <text evidence="1">The sequence shown here is derived from an EMBL/GenBank/DDBJ whole genome shotgun (WGS) entry which is preliminary data.</text>
</comment>
<dbReference type="OrthoDB" id="6020333at2759"/>
<keyword evidence="2" id="KW-1185">Reference proteome</keyword>
<reference evidence="1" key="1">
    <citation type="submission" date="2020-04" db="EMBL/GenBank/DDBJ databases">
        <authorList>
            <person name="Alioto T."/>
            <person name="Alioto T."/>
            <person name="Gomez Garrido J."/>
        </authorList>
    </citation>
    <scope>NUCLEOTIDE SEQUENCE</scope>
    <source>
        <strain evidence="1">A484AB</strain>
    </source>
</reference>
<dbReference type="AlphaFoldDB" id="A0A7D9E1Y9"/>
<organism evidence="1 2">
    <name type="scientific">Paramuricea clavata</name>
    <name type="common">Red gorgonian</name>
    <name type="synonym">Violescent sea-whip</name>
    <dbReference type="NCBI Taxonomy" id="317549"/>
    <lineage>
        <taxon>Eukaryota</taxon>
        <taxon>Metazoa</taxon>
        <taxon>Cnidaria</taxon>
        <taxon>Anthozoa</taxon>
        <taxon>Octocorallia</taxon>
        <taxon>Malacalcyonacea</taxon>
        <taxon>Plexauridae</taxon>
        <taxon>Paramuricea</taxon>
    </lineage>
</organism>
<dbReference type="PANTHER" id="PTHR38337">
    <property type="entry name" value="AGAP010540-PA"/>
    <property type="match status" value="1"/>
</dbReference>
<dbReference type="Proteomes" id="UP001152795">
    <property type="component" value="Unassembled WGS sequence"/>
</dbReference>
<name>A0A7D9E1Y9_PARCT</name>
<proteinExistence type="predicted"/>
<evidence type="ECO:0000313" key="2">
    <source>
        <dbReference type="Proteomes" id="UP001152795"/>
    </source>
</evidence>
<accession>A0A7D9E1Y9</accession>
<protein>
    <submittedName>
        <fullName evidence="1">Uncharacterized protein</fullName>
    </submittedName>
</protein>
<sequence>MTIPAVKIITPLPPIDPKNTMITSFPPIKQSYVESPNKMELAKSSSQKEDPWEPAYNECKHIFGTFILPSMLHLSAYFIGFYLYRIREHEGLYVLMEKVFLQSTKQKRLHVTLWCFVILGIVWLLLDMGVFVLYIFVFGPETVTGFRQSKLGLVVTAFLMGCGQLVLDLVNVVIILNYAAQCQLVIHYIRGITRRIEEKSTHLQSIMKDILDVKNTLERMNSLLSYMVSLCIFTLLESAVIGMIYIFMNEGQQSVEVTLYRASNVFICFLGLFFPVMQAARVTSLTSQFKQISLDVRVFGHQTSSQLELDSFLGFVQSADLKAKLFLAPVRGSFLSGLTLVLVFTLLCLMHTGQIASRTKLF</sequence>